<protein>
    <recommendedName>
        <fullName evidence="5">NAC domain-containing protein</fullName>
    </recommendedName>
</protein>
<evidence type="ECO:0000256" key="4">
    <source>
        <dbReference type="ARBA" id="ARBA00023242"/>
    </source>
</evidence>
<dbReference type="SUPFAM" id="SSF101941">
    <property type="entry name" value="NAC domain"/>
    <property type="match status" value="2"/>
</dbReference>
<dbReference type="InterPro" id="IPR003441">
    <property type="entry name" value="NAC-dom"/>
</dbReference>
<dbReference type="AlphaFoldDB" id="A0A822Z9Z6"/>
<organism evidence="6 7">
    <name type="scientific">Nelumbo nucifera</name>
    <name type="common">Sacred lotus</name>
    <dbReference type="NCBI Taxonomy" id="4432"/>
    <lineage>
        <taxon>Eukaryota</taxon>
        <taxon>Viridiplantae</taxon>
        <taxon>Streptophyta</taxon>
        <taxon>Embryophyta</taxon>
        <taxon>Tracheophyta</taxon>
        <taxon>Spermatophyta</taxon>
        <taxon>Magnoliopsida</taxon>
        <taxon>Proteales</taxon>
        <taxon>Nelumbonaceae</taxon>
        <taxon>Nelumbo</taxon>
    </lineage>
</organism>
<dbReference type="PROSITE" id="PS51005">
    <property type="entry name" value="NAC"/>
    <property type="match status" value="1"/>
</dbReference>
<dbReference type="Gene3D" id="2.170.150.80">
    <property type="entry name" value="NAC domain"/>
    <property type="match status" value="2"/>
</dbReference>
<keyword evidence="4" id="KW-0539">Nucleus</keyword>
<keyword evidence="2" id="KW-0238">DNA-binding</keyword>
<accession>A0A822Z9Z6</accession>
<dbReference type="InterPro" id="IPR036093">
    <property type="entry name" value="NAC_dom_sf"/>
</dbReference>
<dbReference type="GO" id="GO:0006355">
    <property type="term" value="P:regulation of DNA-templated transcription"/>
    <property type="evidence" value="ECO:0007669"/>
    <property type="project" value="InterPro"/>
</dbReference>
<evidence type="ECO:0000259" key="5">
    <source>
        <dbReference type="PROSITE" id="PS51005"/>
    </source>
</evidence>
<dbReference type="GO" id="GO:0003677">
    <property type="term" value="F:DNA binding"/>
    <property type="evidence" value="ECO:0007669"/>
    <property type="project" value="UniProtKB-KW"/>
</dbReference>
<name>A0A822Z9Z6_NELNU</name>
<feature type="domain" description="NAC" evidence="5">
    <location>
        <begin position="3"/>
        <end position="115"/>
    </location>
</feature>
<evidence type="ECO:0000313" key="7">
    <source>
        <dbReference type="Proteomes" id="UP000607653"/>
    </source>
</evidence>
<evidence type="ECO:0000256" key="3">
    <source>
        <dbReference type="ARBA" id="ARBA00023163"/>
    </source>
</evidence>
<gene>
    <name evidence="6" type="ORF">HUJ06_008989</name>
</gene>
<sequence length="115" mass="13549">MGMVPGIDWKYLNGSWPNWSIEDGYWKATGADKSIYSDSVHVGYRKAWVFYKGKPVKDKHEPCVRQMEWYFFTHRDQKYLNGSRPNRSIGDGYWKATRADKSIYNDSVHVGYRKS</sequence>
<proteinExistence type="predicted"/>
<dbReference type="EMBL" id="DUZY01000004">
    <property type="protein sequence ID" value="DAD38348.1"/>
    <property type="molecule type" value="Genomic_DNA"/>
</dbReference>
<dbReference type="Pfam" id="PF02365">
    <property type="entry name" value="NAM"/>
    <property type="match status" value="2"/>
</dbReference>
<keyword evidence="7" id="KW-1185">Reference proteome</keyword>
<evidence type="ECO:0000256" key="2">
    <source>
        <dbReference type="ARBA" id="ARBA00023125"/>
    </source>
</evidence>
<dbReference type="Proteomes" id="UP000607653">
    <property type="component" value="Unassembled WGS sequence"/>
</dbReference>
<evidence type="ECO:0000313" key="6">
    <source>
        <dbReference type="EMBL" id="DAD38348.1"/>
    </source>
</evidence>
<keyword evidence="3" id="KW-0804">Transcription</keyword>
<keyword evidence="1" id="KW-0805">Transcription regulation</keyword>
<evidence type="ECO:0000256" key="1">
    <source>
        <dbReference type="ARBA" id="ARBA00023015"/>
    </source>
</evidence>
<dbReference type="PANTHER" id="PTHR31744">
    <property type="entry name" value="PROTEIN CUP-SHAPED COTYLEDON 2-RELATED"/>
    <property type="match status" value="1"/>
</dbReference>
<comment type="caution">
    <text evidence="6">The sequence shown here is derived from an EMBL/GenBank/DDBJ whole genome shotgun (WGS) entry which is preliminary data.</text>
</comment>
<reference evidence="6 7" key="1">
    <citation type="journal article" date="2020" name="Mol. Biol. Evol.">
        <title>Distinct Expression and Methylation Patterns for Genes with Different Fates following a Single Whole-Genome Duplication in Flowering Plants.</title>
        <authorList>
            <person name="Shi T."/>
            <person name="Rahmani R.S."/>
            <person name="Gugger P.F."/>
            <person name="Wang M."/>
            <person name="Li H."/>
            <person name="Zhang Y."/>
            <person name="Li Z."/>
            <person name="Wang Q."/>
            <person name="Van de Peer Y."/>
            <person name="Marchal K."/>
            <person name="Chen J."/>
        </authorList>
    </citation>
    <scope>NUCLEOTIDE SEQUENCE [LARGE SCALE GENOMIC DNA]</scope>
    <source>
        <tissue evidence="6">Leaf</tissue>
    </source>
</reference>